<dbReference type="OrthoDB" id="749487at2759"/>
<accession>A0A8T1Q444</accession>
<evidence type="ECO:0000256" key="1">
    <source>
        <dbReference type="SAM" id="MobiDB-lite"/>
    </source>
</evidence>
<proteinExistence type="predicted"/>
<feature type="chain" id="PRO_5035739071" evidence="2">
    <location>
        <begin position="23"/>
        <end position="90"/>
    </location>
</feature>
<organism evidence="3 4">
    <name type="scientific">Carya illinoinensis</name>
    <name type="common">Pecan</name>
    <dbReference type="NCBI Taxonomy" id="32201"/>
    <lineage>
        <taxon>Eukaryota</taxon>
        <taxon>Viridiplantae</taxon>
        <taxon>Streptophyta</taxon>
        <taxon>Embryophyta</taxon>
        <taxon>Tracheophyta</taxon>
        <taxon>Spermatophyta</taxon>
        <taxon>Magnoliopsida</taxon>
        <taxon>eudicotyledons</taxon>
        <taxon>Gunneridae</taxon>
        <taxon>Pentapetalae</taxon>
        <taxon>rosids</taxon>
        <taxon>fabids</taxon>
        <taxon>Fagales</taxon>
        <taxon>Juglandaceae</taxon>
        <taxon>Carya</taxon>
    </lineage>
</organism>
<feature type="region of interest" description="Disordered" evidence="1">
    <location>
        <begin position="37"/>
        <end position="90"/>
    </location>
</feature>
<feature type="compositionally biased region" description="Polar residues" evidence="1">
    <location>
        <begin position="38"/>
        <end position="50"/>
    </location>
</feature>
<gene>
    <name evidence="3" type="ORF">CIPAW_07G200400</name>
</gene>
<dbReference type="Proteomes" id="UP000811609">
    <property type="component" value="Chromosome 7"/>
</dbReference>
<evidence type="ECO:0000256" key="2">
    <source>
        <dbReference type="SAM" id="SignalP"/>
    </source>
</evidence>
<dbReference type="EMBL" id="CM031815">
    <property type="protein sequence ID" value="KAG6649264.1"/>
    <property type="molecule type" value="Genomic_DNA"/>
</dbReference>
<evidence type="ECO:0000313" key="3">
    <source>
        <dbReference type="EMBL" id="KAG6649264.1"/>
    </source>
</evidence>
<name>A0A8T1Q444_CARIL</name>
<keyword evidence="4" id="KW-1185">Reference proteome</keyword>
<sequence>MRLPEFILLLCLLSSAIVDSDAMGRMNMLAAIDGAPKRSSNQTLEAASNRKSSKRFNFRSEHLSKSEKYNDTSADNKRMVPTGPNPLHNR</sequence>
<dbReference type="AlphaFoldDB" id="A0A8T1Q444"/>
<feature type="signal peptide" evidence="2">
    <location>
        <begin position="1"/>
        <end position="22"/>
    </location>
</feature>
<protein>
    <submittedName>
        <fullName evidence="3">Uncharacterized protein</fullName>
    </submittedName>
</protein>
<keyword evidence="2" id="KW-0732">Signal</keyword>
<comment type="caution">
    <text evidence="3">The sequence shown here is derived from an EMBL/GenBank/DDBJ whole genome shotgun (WGS) entry which is preliminary data.</text>
</comment>
<feature type="compositionally biased region" description="Basic and acidic residues" evidence="1">
    <location>
        <begin position="58"/>
        <end position="78"/>
    </location>
</feature>
<reference evidence="3" key="1">
    <citation type="submission" date="2020-12" db="EMBL/GenBank/DDBJ databases">
        <title>WGS assembly of Carya illinoinensis cv. Pawnee.</title>
        <authorList>
            <person name="Platts A."/>
            <person name="Shu S."/>
            <person name="Wright S."/>
            <person name="Barry K."/>
            <person name="Edger P."/>
            <person name="Pires J.C."/>
            <person name="Schmutz J."/>
        </authorList>
    </citation>
    <scope>NUCLEOTIDE SEQUENCE</scope>
    <source>
        <tissue evidence="3">Leaf</tissue>
    </source>
</reference>
<evidence type="ECO:0000313" key="4">
    <source>
        <dbReference type="Proteomes" id="UP000811609"/>
    </source>
</evidence>